<dbReference type="EMBL" id="MN739823">
    <property type="protein sequence ID" value="QHT27476.1"/>
    <property type="molecule type" value="Genomic_DNA"/>
</dbReference>
<reference evidence="1" key="1">
    <citation type="journal article" date="2020" name="Nature">
        <title>Giant virus diversity and host interactions through global metagenomics.</title>
        <authorList>
            <person name="Schulz F."/>
            <person name="Roux S."/>
            <person name="Paez-Espino D."/>
            <person name="Jungbluth S."/>
            <person name="Walsh D.A."/>
            <person name="Denef V.J."/>
            <person name="McMahon K.D."/>
            <person name="Konstantinidis K.T."/>
            <person name="Eloe-Fadrosh E.A."/>
            <person name="Kyrpides N.C."/>
            <person name="Woyke T."/>
        </authorList>
    </citation>
    <scope>NUCLEOTIDE SEQUENCE</scope>
    <source>
        <strain evidence="1">GVMAG-M-3300023179-33</strain>
    </source>
</reference>
<protein>
    <submittedName>
        <fullName evidence="1">Uncharacterized protein</fullName>
    </submittedName>
</protein>
<dbReference type="Gene3D" id="3.40.50.11350">
    <property type="match status" value="1"/>
</dbReference>
<organism evidence="1">
    <name type="scientific">viral metagenome</name>
    <dbReference type="NCBI Taxonomy" id="1070528"/>
    <lineage>
        <taxon>unclassified sequences</taxon>
        <taxon>metagenomes</taxon>
        <taxon>organismal metagenomes</taxon>
    </lineage>
</organism>
<accession>A0A6C0EE67</accession>
<dbReference type="AlphaFoldDB" id="A0A6C0EE67"/>
<proteinExistence type="predicted"/>
<sequence length="308" mass="35885">MSDTNVFFLKLVRENNNGLCNQLLSLVSAILFCIRAKKELLVVDKFLTEINTNSYCSISQVFNLIEINKYLNKYNLKIADGFNINSSAFRPISWDVINLAKKHNNTRLLAFIDEIYSNLYFSKYLMNYASNFIIDKLNYIPDVCDESDHTEIEHSDIEHANIEYTNKKINVIHLRIEDDAIDHWSNQNNMNQQVFKRILTVKYIELVKNYIQKEDITVILTGDINNDVVQFMKENEYNIMFIDKKFNSNQPARELNAIVDLIVGRYCNNVFIGCDGSTFSELLLKYIPDESEHGNIEKITFDLNNILI</sequence>
<evidence type="ECO:0000313" key="1">
    <source>
        <dbReference type="EMBL" id="QHT27476.1"/>
    </source>
</evidence>
<name>A0A6C0EE67_9ZZZZ</name>